<dbReference type="AlphaFoldDB" id="A0AAV2WSP3"/>
<name>A0AAV2WSP3_MYCNE</name>
<evidence type="ECO:0000313" key="1">
    <source>
        <dbReference type="EMBL" id="CDQ47097.1"/>
    </source>
</evidence>
<organism evidence="1 2">
    <name type="scientific">Mycolicibacterium neoaurum</name>
    <name type="common">Mycobacterium neoaurum</name>
    <dbReference type="NCBI Taxonomy" id="1795"/>
    <lineage>
        <taxon>Bacteria</taxon>
        <taxon>Bacillati</taxon>
        <taxon>Actinomycetota</taxon>
        <taxon>Actinomycetes</taxon>
        <taxon>Mycobacteriales</taxon>
        <taxon>Mycobacteriaceae</taxon>
        <taxon>Mycolicibacterium</taxon>
    </lineage>
</organism>
<evidence type="ECO:0008006" key="3">
    <source>
        <dbReference type="Google" id="ProtNLM"/>
    </source>
</evidence>
<accession>A0AAV2WSP3</accession>
<reference evidence="1" key="2">
    <citation type="submission" date="2015-09" db="EMBL/GenBank/DDBJ databases">
        <title>Draft genome sequence of Mycobacterium neoaurum DSM 44074.</title>
        <authorList>
            <person name="Croce O."/>
            <person name="Robert C."/>
            <person name="Raoult D."/>
            <person name="Drancourt M."/>
        </authorList>
    </citation>
    <scope>NUCLEOTIDE SEQUENCE</scope>
    <source>
        <strain evidence="1">DSM 44074</strain>
    </source>
</reference>
<protein>
    <recommendedName>
        <fullName evidence="3">Transposase</fullName>
    </recommendedName>
</protein>
<sequence length="48" mass="5389">MRWTRSGVTKVTHCALWMTGALRSMGHLDLASAWLVRYVNDTAGKPSR</sequence>
<proteinExistence type="predicted"/>
<reference evidence="1" key="1">
    <citation type="submission" date="2014-05" db="EMBL/GenBank/DDBJ databases">
        <authorList>
            <person name="Urmite Genomes"/>
        </authorList>
    </citation>
    <scope>NUCLEOTIDE SEQUENCE</scope>
    <source>
        <strain evidence="1">DSM 44074</strain>
    </source>
</reference>
<gene>
    <name evidence="1" type="ORF">BN1047_05015</name>
</gene>
<dbReference type="Proteomes" id="UP000028864">
    <property type="component" value="Unassembled WGS sequence"/>
</dbReference>
<dbReference type="EMBL" id="LK021343">
    <property type="protein sequence ID" value="CDQ47097.1"/>
    <property type="molecule type" value="Genomic_DNA"/>
</dbReference>
<evidence type="ECO:0000313" key="2">
    <source>
        <dbReference type="Proteomes" id="UP000028864"/>
    </source>
</evidence>